<accession>A0A5S6QWT1</accession>
<dbReference type="GO" id="GO:0034198">
    <property type="term" value="P:cellular response to amino acid starvation"/>
    <property type="evidence" value="ECO:0007669"/>
    <property type="project" value="UniProtKB-UniRule"/>
</dbReference>
<evidence type="ECO:0000313" key="5">
    <source>
        <dbReference type="WBParaSite" id="TMUE_3000011710.1"/>
    </source>
</evidence>
<dbReference type="WBParaSite" id="TMUE_3000011710.1">
    <property type="protein sequence ID" value="TMUE_3000011710.1"/>
    <property type="gene ID" value="WBGene00294199"/>
</dbReference>
<dbReference type="GO" id="GO:0010508">
    <property type="term" value="P:positive regulation of autophagy"/>
    <property type="evidence" value="ECO:0007669"/>
    <property type="project" value="TreeGrafter"/>
</dbReference>
<sequence>MVERGKNPVVPLCVFLVVKCTNDDRMLFMYPFFREERMRSASGKALKSPCALRHTDNTWKQKSFHGLIENDQLNLLDDSLMSFLFTVKPEMCNQSILVKINDVRFVGYPVSHDSSSCSVSNGPADPVNILRYNIVFAIRAEAPRKIVESFVTLAKEFALAIQHEEHRCGYLTSQVKIMLDCFETVQGHRDHDGGNCVYDAVLKKSNLAQTLKQAFVDLLRTGTVSLCVNGCIEVSWNVHQRYSRCLTKPLFRDEVPAAHDGMIIKPYHAVLLLESVKSIVGKMRPDHSTAIVRFLNASNPVKPLLTIARELDYDLEQVFRIVQHLIYWGKTIVIFPLTEANIYIVHPEADLTRSSLKKKFEQTFCKCCLGKILSSFSMPTPLSQFIARCGGNRDVAVKMVVWLLRHGLLMQLHTFIHLCYYGTTGSSASPPKIIPCCESLSRVHRHPASTDRSRSELFVQLLPYFDGEHHIEEIMFFETLSRAEVMKVICDYDDILVLSVHEDPFLERCLKQSDL</sequence>
<keyword evidence="4" id="KW-1185">Reference proteome</keyword>
<dbReference type="InterPro" id="IPR005365">
    <property type="entry name" value="Npr3"/>
</dbReference>
<dbReference type="InterPro" id="IPR056603">
    <property type="entry name" value="HTH_NPRL3"/>
</dbReference>
<dbReference type="GO" id="GO:0005764">
    <property type="term" value="C:lysosome"/>
    <property type="evidence" value="ECO:0007669"/>
    <property type="project" value="UniProtKB-SubCell"/>
</dbReference>
<comment type="similarity">
    <text evidence="1 2">Belongs to the NPR3 family.</text>
</comment>
<evidence type="ECO:0000259" key="3">
    <source>
        <dbReference type="Pfam" id="PF24064"/>
    </source>
</evidence>
<dbReference type="Pfam" id="PF03666">
    <property type="entry name" value="NPR3"/>
    <property type="match status" value="1"/>
</dbReference>
<dbReference type="PANTHER" id="PTHR13153:SF5">
    <property type="entry name" value="GATOR COMPLEX PROTEIN NPRL3"/>
    <property type="match status" value="1"/>
</dbReference>
<evidence type="ECO:0000313" key="4">
    <source>
        <dbReference type="Proteomes" id="UP000046395"/>
    </source>
</evidence>
<reference evidence="5" key="1">
    <citation type="submission" date="2019-12" db="UniProtKB">
        <authorList>
            <consortium name="WormBaseParasite"/>
        </authorList>
    </citation>
    <scope>IDENTIFICATION</scope>
</reference>
<dbReference type="GO" id="GO:1904262">
    <property type="term" value="P:negative regulation of TORC1 signaling"/>
    <property type="evidence" value="ECO:0007669"/>
    <property type="project" value="TreeGrafter"/>
</dbReference>
<dbReference type="GO" id="GO:1990130">
    <property type="term" value="C:GATOR1 complex"/>
    <property type="evidence" value="ECO:0007669"/>
    <property type="project" value="UniProtKB-UniRule"/>
</dbReference>
<evidence type="ECO:0000256" key="2">
    <source>
        <dbReference type="RuleBase" id="RU368069"/>
    </source>
</evidence>
<dbReference type="Pfam" id="PF24064">
    <property type="entry name" value="HTH_NPRL3"/>
    <property type="match status" value="1"/>
</dbReference>
<evidence type="ECO:0000256" key="1">
    <source>
        <dbReference type="ARBA" id="ARBA00010546"/>
    </source>
</evidence>
<proteinExistence type="inferred from homology"/>
<keyword evidence="2" id="KW-0732">Signal</keyword>
<comment type="function">
    <text evidence="2">As a component of the GATOR1 complex functions as an inhibitor of the amino acid-sensing branch of the TORC1 pathway.</text>
</comment>
<dbReference type="STRING" id="70415.A0A5S6QWT1"/>
<dbReference type="GO" id="GO:0038202">
    <property type="term" value="P:TORC1 signaling"/>
    <property type="evidence" value="ECO:0007669"/>
    <property type="project" value="TreeGrafter"/>
</dbReference>
<name>A0A5S6QWT1_TRIMR</name>
<keyword evidence="2" id="KW-0458">Lysosome</keyword>
<comment type="subcellular location">
    <subcellularLocation>
        <location evidence="2">Lysosome</location>
    </subcellularLocation>
</comment>
<dbReference type="AlphaFoldDB" id="A0A5S6QWT1"/>
<feature type="domain" description="GATOR1 complex protein NPRL3 C-terminal HTH" evidence="3">
    <location>
        <begin position="450"/>
        <end position="497"/>
    </location>
</feature>
<dbReference type="Proteomes" id="UP000046395">
    <property type="component" value="Unassembled WGS sequence"/>
</dbReference>
<organism evidence="4 5">
    <name type="scientific">Trichuris muris</name>
    <name type="common">Mouse whipworm</name>
    <dbReference type="NCBI Taxonomy" id="70415"/>
    <lineage>
        <taxon>Eukaryota</taxon>
        <taxon>Metazoa</taxon>
        <taxon>Ecdysozoa</taxon>
        <taxon>Nematoda</taxon>
        <taxon>Enoplea</taxon>
        <taxon>Dorylaimia</taxon>
        <taxon>Trichinellida</taxon>
        <taxon>Trichuridae</taxon>
        <taxon>Trichuris</taxon>
    </lineage>
</organism>
<protein>
    <recommendedName>
        <fullName evidence="2">GATOR complex protein NPRL3</fullName>
    </recommendedName>
    <alternativeName>
        <fullName evidence="2">Nitrogen permease regulator 3-like protein</fullName>
    </alternativeName>
</protein>
<dbReference type="PANTHER" id="PTHR13153">
    <property type="entry name" value="CGTHBA PROTEIN -14 GENE PROTEIN"/>
    <property type="match status" value="1"/>
</dbReference>